<keyword evidence="4" id="KW-0460">Magnesium</keyword>
<evidence type="ECO:0000256" key="2">
    <source>
        <dbReference type="ARBA" id="ARBA00022723"/>
    </source>
</evidence>
<evidence type="ECO:0000256" key="4">
    <source>
        <dbReference type="ARBA" id="ARBA00022842"/>
    </source>
</evidence>
<dbReference type="AlphaFoldDB" id="A0A0B2AKZ2"/>
<accession>A0A0B2AKZ2</accession>
<dbReference type="SUPFAM" id="SSF88723">
    <property type="entry name" value="PIN domain-like"/>
    <property type="match status" value="1"/>
</dbReference>
<dbReference type="InterPro" id="IPR029060">
    <property type="entry name" value="PIN-like_dom_sf"/>
</dbReference>
<sequence>MAGPAYLLDTHVLVWALTEPQRLSRRARGALESWDSRLRASAVSAYELSFKHQMGRLPDLEGLFVGYQKHVLALVSDEIQVSGSHALEAGQLAWENRDPFDRLIAAQAFVEECTLITADRKFSTLSGLDVLW</sequence>
<organism evidence="6 7">
    <name type="scientific">Sinomonas humi</name>
    <dbReference type="NCBI Taxonomy" id="1338436"/>
    <lineage>
        <taxon>Bacteria</taxon>
        <taxon>Bacillati</taxon>
        <taxon>Actinomycetota</taxon>
        <taxon>Actinomycetes</taxon>
        <taxon>Micrococcales</taxon>
        <taxon>Micrococcaceae</taxon>
        <taxon>Sinomonas</taxon>
    </lineage>
</organism>
<keyword evidence="2" id="KW-0479">Metal-binding</keyword>
<keyword evidence="3" id="KW-0378">Hydrolase</keyword>
<dbReference type="GO" id="GO:0046872">
    <property type="term" value="F:metal ion binding"/>
    <property type="evidence" value="ECO:0007669"/>
    <property type="project" value="UniProtKB-KW"/>
</dbReference>
<evidence type="ECO:0000313" key="6">
    <source>
        <dbReference type="EMBL" id="KHL04011.1"/>
    </source>
</evidence>
<evidence type="ECO:0000256" key="3">
    <source>
        <dbReference type="ARBA" id="ARBA00022801"/>
    </source>
</evidence>
<feature type="domain" description="PIN" evidence="5">
    <location>
        <begin position="6"/>
        <end position="125"/>
    </location>
</feature>
<evidence type="ECO:0000313" key="7">
    <source>
        <dbReference type="Proteomes" id="UP000030982"/>
    </source>
</evidence>
<dbReference type="InterPro" id="IPR052919">
    <property type="entry name" value="TA_system_RNase"/>
</dbReference>
<dbReference type="Pfam" id="PF01850">
    <property type="entry name" value="PIN"/>
    <property type="match status" value="1"/>
</dbReference>
<dbReference type="Proteomes" id="UP000030982">
    <property type="component" value="Unassembled WGS sequence"/>
</dbReference>
<dbReference type="GO" id="GO:0004518">
    <property type="term" value="F:nuclease activity"/>
    <property type="evidence" value="ECO:0007669"/>
    <property type="project" value="UniProtKB-KW"/>
</dbReference>
<keyword evidence="7" id="KW-1185">Reference proteome</keyword>
<dbReference type="STRING" id="1338436.LK10_07110"/>
<dbReference type="EMBL" id="JTDL01000087">
    <property type="protein sequence ID" value="KHL04011.1"/>
    <property type="molecule type" value="Genomic_DNA"/>
</dbReference>
<name>A0A0B2AKZ2_9MICC</name>
<protein>
    <submittedName>
        <fullName evidence="6">Twitching motility protein PilT</fullName>
    </submittedName>
</protein>
<evidence type="ECO:0000256" key="1">
    <source>
        <dbReference type="ARBA" id="ARBA00022722"/>
    </source>
</evidence>
<dbReference type="GO" id="GO:0016787">
    <property type="term" value="F:hydrolase activity"/>
    <property type="evidence" value="ECO:0007669"/>
    <property type="project" value="UniProtKB-KW"/>
</dbReference>
<dbReference type="OrthoDB" id="9798990at2"/>
<dbReference type="InterPro" id="IPR002716">
    <property type="entry name" value="PIN_dom"/>
</dbReference>
<dbReference type="CDD" id="cd09872">
    <property type="entry name" value="PIN_Sll0205-like"/>
    <property type="match status" value="1"/>
</dbReference>
<dbReference type="PANTHER" id="PTHR36173">
    <property type="entry name" value="RIBONUCLEASE VAPC16-RELATED"/>
    <property type="match status" value="1"/>
</dbReference>
<dbReference type="RefSeq" id="WP_043121643.1">
    <property type="nucleotide sequence ID" value="NZ_JTDL01000087.1"/>
</dbReference>
<dbReference type="Gene3D" id="3.40.50.1010">
    <property type="entry name" value="5'-nuclease"/>
    <property type="match status" value="1"/>
</dbReference>
<reference evidence="6 7" key="1">
    <citation type="submission" date="2014-09" db="EMBL/GenBank/DDBJ databases">
        <title>Genome sequence of Sinomonas sp. MUSC 117.</title>
        <authorList>
            <person name="Lee L.-H."/>
        </authorList>
    </citation>
    <scope>NUCLEOTIDE SEQUENCE [LARGE SCALE GENOMIC DNA]</scope>
    <source>
        <strain evidence="6 7">MUSC 117</strain>
    </source>
</reference>
<proteinExistence type="predicted"/>
<keyword evidence="1" id="KW-0540">Nuclease</keyword>
<comment type="caution">
    <text evidence="6">The sequence shown here is derived from an EMBL/GenBank/DDBJ whole genome shotgun (WGS) entry which is preliminary data.</text>
</comment>
<gene>
    <name evidence="6" type="ORF">LK10_07110</name>
</gene>
<evidence type="ECO:0000259" key="5">
    <source>
        <dbReference type="Pfam" id="PF01850"/>
    </source>
</evidence>
<dbReference type="InterPro" id="IPR041705">
    <property type="entry name" value="PIN_Sll0205"/>
</dbReference>